<organism evidence="1">
    <name type="scientific">Rhizophora mucronata</name>
    <name type="common">Asiatic mangrove</name>
    <dbReference type="NCBI Taxonomy" id="61149"/>
    <lineage>
        <taxon>Eukaryota</taxon>
        <taxon>Viridiplantae</taxon>
        <taxon>Streptophyta</taxon>
        <taxon>Embryophyta</taxon>
        <taxon>Tracheophyta</taxon>
        <taxon>Spermatophyta</taxon>
        <taxon>Magnoliopsida</taxon>
        <taxon>eudicotyledons</taxon>
        <taxon>Gunneridae</taxon>
        <taxon>Pentapetalae</taxon>
        <taxon>rosids</taxon>
        <taxon>fabids</taxon>
        <taxon>Malpighiales</taxon>
        <taxon>Rhizophoraceae</taxon>
        <taxon>Rhizophora</taxon>
    </lineage>
</organism>
<dbReference type="EMBL" id="GGEC01086117">
    <property type="protein sequence ID" value="MBX66601.1"/>
    <property type="molecule type" value="Transcribed_RNA"/>
</dbReference>
<sequence>MPLYHFQRSFQFMAQDQLVHSLLLLVDQESFPLFAQRQLPETDQHQIHQFTSLCHPELHHLP</sequence>
<dbReference type="AlphaFoldDB" id="A0A2P2QHY6"/>
<evidence type="ECO:0000313" key="1">
    <source>
        <dbReference type="EMBL" id="MBX66601.1"/>
    </source>
</evidence>
<reference evidence="1" key="1">
    <citation type="submission" date="2018-02" db="EMBL/GenBank/DDBJ databases">
        <title>Rhizophora mucronata_Transcriptome.</title>
        <authorList>
            <person name="Meera S.P."/>
            <person name="Sreeshan A."/>
            <person name="Augustine A."/>
        </authorList>
    </citation>
    <scope>NUCLEOTIDE SEQUENCE</scope>
    <source>
        <tissue evidence="1">Leaf</tissue>
    </source>
</reference>
<accession>A0A2P2QHY6</accession>
<proteinExistence type="predicted"/>
<name>A0A2P2QHY6_RHIMU</name>
<protein>
    <submittedName>
        <fullName evidence="1">Uncharacterized protein</fullName>
    </submittedName>
</protein>